<dbReference type="PROSITE" id="PS51352">
    <property type="entry name" value="THIOREDOXIN_2"/>
    <property type="match status" value="1"/>
</dbReference>
<dbReference type="KEGG" id="pgs:CPT03_17530"/>
<proteinExistence type="predicted"/>
<comment type="subcellular location">
    <subcellularLocation>
        <location evidence="1">Cell envelope</location>
    </subcellularLocation>
</comment>
<dbReference type="CDD" id="cd02966">
    <property type="entry name" value="TlpA_like_family"/>
    <property type="match status" value="1"/>
</dbReference>
<dbReference type="InterPro" id="IPR050553">
    <property type="entry name" value="Thioredoxin_ResA/DsbE_sf"/>
</dbReference>
<sequence length="465" mass="52843">MIKTLYLFIFCSMNVLKFMFKYSALAFASCSIFFTLKSSAQGFKESKVFISGSIKKFDKEKHLKSVVFMVSSAFGEITKKAEIIDSTGRFMLETFIASPQDISIQYENNTAELFLRPGDSLKIELGVLPFINIIDGTLAVENRMIQEFKDKRTTDHYKNPKGVSSLFDKWATDYTRYEAWSKLIEHYNEEPLLEDSVSYFLKNYNMNHLPVISGPYTHFISGLYRYFTHSAPQVKSALFAEYAKERNFLGIGGIFAEGIKSSTTGLTRELLLTMLFMDALNGQQLTEFKALWNKYPVLNTYLKSKILAKSAELEASLKNQKIKDESTLVQINQAGGGSVLDSIIMKFPEKVIYIDFWAPWCSPCMAAMPKSKELQHYYKSKDIAFVFFASQCSDESWKSTIANQALTGTHYKLTNDQFNVLSSKFDINGIPHYVIINKEGKIANGNAPGPEQKEGLKHELDRLLK</sequence>
<evidence type="ECO:0000256" key="5">
    <source>
        <dbReference type="SAM" id="MobiDB-lite"/>
    </source>
</evidence>
<dbReference type="InterPro" id="IPR012336">
    <property type="entry name" value="Thioredoxin-like_fold"/>
</dbReference>
<dbReference type="Pfam" id="PF13905">
    <property type="entry name" value="Thioredoxin_8"/>
    <property type="match status" value="1"/>
</dbReference>
<dbReference type="PANTHER" id="PTHR42852:SF6">
    <property type="entry name" value="THIOL:DISULFIDE INTERCHANGE PROTEIN DSBE"/>
    <property type="match status" value="1"/>
</dbReference>
<name>A0A2D1U945_9SPHI</name>
<feature type="compositionally biased region" description="Basic and acidic residues" evidence="5">
    <location>
        <begin position="451"/>
        <end position="465"/>
    </location>
</feature>
<feature type="domain" description="Thioredoxin" evidence="6">
    <location>
        <begin position="302"/>
        <end position="465"/>
    </location>
</feature>
<dbReference type="InterPro" id="IPR013766">
    <property type="entry name" value="Thioredoxin_domain"/>
</dbReference>
<evidence type="ECO:0000256" key="1">
    <source>
        <dbReference type="ARBA" id="ARBA00004196"/>
    </source>
</evidence>
<keyword evidence="3" id="KW-1015">Disulfide bond</keyword>
<reference evidence="7 8" key="1">
    <citation type="submission" date="2017-10" db="EMBL/GenBank/DDBJ databases">
        <title>Whole genome of Pedobacter ginsengisoli T01R-27 isolated from tomato rhizosphere.</title>
        <authorList>
            <person name="Weon H.-Y."/>
            <person name="Lee S.A."/>
            <person name="Sang M.K."/>
            <person name="Song J."/>
        </authorList>
    </citation>
    <scope>NUCLEOTIDE SEQUENCE [LARGE SCALE GENOMIC DNA]</scope>
    <source>
        <strain evidence="7 8">T01R-27</strain>
    </source>
</reference>
<dbReference type="SUPFAM" id="SSF52833">
    <property type="entry name" value="Thioredoxin-like"/>
    <property type="match status" value="1"/>
</dbReference>
<protein>
    <recommendedName>
        <fullName evidence="6">Thioredoxin domain-containing protein</fullName>
    </recommendedName>
</protein>
<dbReference type="GO" id="GO:0017004">
    <property type="term" value="P:cytochrome complex assembly"/>
    <property type="evidence" value="ECO:0007669"/>
    <property type="project" value="UniProtKB-KW"/>
</dbReference>
<organism evidence="7 8">
    <name type="scientific">Pedobacter ginsengisoli</name>
    <dbReference type="NCBI Taxonomy" id="363852"/>
    <lineage>
        <taxon>Bacteria</taxon>
        <taxon>Pseudomonadati</taxon>
        <taxon>Bacteroidota</taxon>
        <taxon>Sphingobacteriia</taxon>
        <taxon>Sphingobacteriales</taxon>
        <taxon>Sphingobacteriaceae</taxon>
        <taxon>Pedobacter</taxon>
    </lineage>
</organism>
<dbReference type="InterPro" id="IPR036249">
    <property type="entry name" value="Thioredoxin-like_sf"/>
</dbReference>
<dbReference type="GO" id="GO:0030313">
    <property type="term" value="C:cell envelope"/>
    <property type="evidence" value="ECO:0007669"/>
    <property type="project" value="UniProtKB-SubCell"/>
</dbReference>
<keyword evidence="8" id="KW-1185">Reference proteome</keyword>
<dbReference type="Proteomes" id="UP000223749">
    <property type="component" value="Chromosome"/>
</dbReference>
<evidence type="ECO:0000256" key="3">
    <source>
        <dbReference type="ARBA" id="ARBA00023157"/>
    </source>
</evidence>
<dbReference type="AlphaFoldDB" id="A0A2D1U945"/>
<keyword evidence="2" id="KW-0201">Cytochrome c-type biogenesis</keyword>
<evidence type="ECO:0000256" key="4">
    <source>
        <dbReference type="ARBA" id="ARBA00023284"/>
    </source>
</evidence>
<evidence type="ECO:0000259" key="6">
    <source>
        <dbReference type="PROSITE" id="PS51352"/>
    </source>
</evidence>
<dbReference type="PANTHER" id="PTHR42852">
    <property type="entry name" value="THIOL:DISULFIDE INTERCHANGE PROTEIN DSBE"/>
    <property type="match status" value="1"/>
</dbReference>
<gene>
    <name evidence="7" type="ORF">CPT03_17530</name>
</gene>
<evidence type="ECO:0000313" key="7">
    <source>
        <dbReference type="EMBL" id="ATP58137.1"/>
    </source>
</evidence>
<evidence type="ECO:0000313" key="8">
    <source>
        <dbReference type="Proteomes" id="UP000223749"/>
    </source>
</evidence>
<feature type="region of interest" description="Disordered" evidence="5">
    <location>
        <begin position="445"/>
        <end position="465"/>
    </location>
</feature>
<dbReference type="EMBL" id="CP024091">
    <property type="protein sequence ID" value="ATP58137.1"/>
    <property type="molecule type" value="Genomic_DNA"/>
</dbReference>
<keyword evidence="4" id="KW-0676">Redox-active center</keyword>
<accession>A0A2D1U945</accession>
<dbReference type="Gene3D" id="3.40.30.10">
    <property type="entry name" value="Glutaredoxin"/>
    <property type="match status" value="1"/>
</dbReference>
<evidence type="ECO:0000256" key="2">
    <source>
        <dbReference type="ARBA" id="ARBA00022748"/>
    </source>
</evidence>